<evidence type="ECO:0000313" key="3">
    <source>
        <dbReference type="Proteomes" id="UP000323671"/>
    </source>
</evidence>
<dbReference type="Gene3D" id="3.40.50.1820">
    <property type="entry name" value="alpha/beta hydrolase"/>
    <property type="match status" value="1"/>
</dbReference>
<dbReference type="Proteomes" id="UP000323671">
    <property type="component" value="Chromosome"/>
</dbReference>
<dbReference type="InterPro" id="IPR029058">
    <property type="entry name" value="AB_hydrolase_fold"/>
</dbReference>
<evidence type="ECO:0008006" key="4">
    <source>
        <dbReference type="Google" id="ProtNLM"/>
    </source>
</evidence>
<evidence type="ECO:0000256" key="1">
    <source>
        <dbReference type="SAM" id="SignalP"/>
    </source>
</evidence>
<feature type="signal peptide" evidence="1">
    <location>
        <begin position="1"/>
        <end position="32"/>
    </location>
</feature>
<dbReference type="SUPFAM" id="SSF53474">
    <property type="entry name" value="alpha/beta-Hydrolases"/>
    <property type="match status" value="1"/>
</dbReference>
<dbReference type="KEGG" id="otr:OTERR_10530"/>
<proteinExistence type="predicted"/>
<accession>A0A5C1E7G0</accession>
<dbReference type="EMBL" id="CP022579">
    <property type="protein sequence ID" value="QEL64529.1"/>
    <property type="molecule type" value="Genomic_DNA"/>
</dbReference>
<feature type="chain" id="PRO_5022908951" description="Serine aminopeptidase S33 domain-containing protein" evidence="1">
    <location>
        <begin position="33"/>
        <end position="285"/>
    </location>
</feature>
<keyword evidence="1" id="KW-0732">Signal</keyword>
<evidence type="ECO:0000313" key="2">
    <source>
        <dbReference type="EMBL" id="QEL64529.1"/>
    </source>
</evidence>
<organism evidence="2 3">
    <name type="scientific">Oryzomicrobium terrae</name>
    <dbReference type="NCBI Taxonomy" id="1735038"/>
    <lineage>
        <taxon>Bacteria</taxon>
        <taxon>Pseudomonadati</taxon>
        <taxon>Pseudomonadota</taxon>
        <taxon>Betaproteobacteria</taxon>
        <taxon>Rhodocyclales</taxon>
        <taxon>Rhodocyclaceae</taxon>
        <taxon>Oryzomicrobium</taxon>
    </lineage>
</organism>
<dbReference type="AlphaFoldDB" id="A0A5C1E7G0"/>
<protein>
    <recommendedName>
        <fullName evidence="4">Serine aminopeptidase S33 domain-containing protein</fullName>
    </recommendedName>
</protein>
<sequence>MSPLPTLLRSVLAPRLGVLLAALLGAAAPLHAQTSAPPGPVVEIPSRDGVSEKFLYLPAAQARATVILFAGGHGGLQLLDDGSMKWGNGNFLVRTRAQFVAQGFNVAVLDAPSDRQSAPFLTGFRQTAEHVADVRAVIAWLRRHSPVPVWLVGTSRGTQSAAYVATRLAPPDGPDGLVLTSSILTDPRGQAVPELDLSTLAIPVLVVHHRDDGCKLCSPGYLPRLMDKLGATPRHELLLVEGGSSQGDPCEAWAYHGYNGKEAEVVGAIAAWIGGAGSGPSASSR</sequence>
<gene>
    <name evidence="2" type="ORF">OTERR_10530</name>
</gene>
<keyword evidence="3" id="KW-1185">Reference proteome</keyword>
<dbReference type="RefSeq" id="WP_149425079.1">
    <property type="nucleotide sequence ID" value="NZ_CP022579.1"/>
</dbReference>
<reference evidence="2 3" key="1">
    <citation type="submission" date="2017-07" db="EMBL/GenBank/DDBJ databases">
        <title>Complete genome sequence of Oryzomicrobium terrae TPP412.</title>
        <authorList>
            <person name="Chiu L.-W."/>
            <person name="Lo K.-J."/>
            <person name="Tsai Y.-M."/>
            <person name="Lin S.-S."/>
            <person name="Kuo C.-H."/>
            <person name="Liu C.-T."/>
        </authorList>
    </citation>
    <scope>NUCLEOTIDE SEQUENCE [LARGE SCALE GENOMIC DNA]</scope>
    <source>
        <strain evidence="2 3">TPP412</strain>
    </source>
</reference>
<name>A0A5C1E7G0_9RHOO</name>